<evidence type="ECO:0000256" key="5">
    <source>
        <dbReference type="ARBA" id="ARBA00022989"/>
    </source>
</evidence>
<dbReference type="Proteomes" id="UP001165378">
    <property type="component" value="Unassembled WGS sequence"/>
</dbReference>
<proteinExistence type="inferred from homology"/>
<feature type="transmembrane region" description="Helical" evidence="7">
    <location>
        <begin position="48"/>
        <end position="73"/>
    </location>
</feature>
<name>A0AA41U0V6_9ACTN</name>
<feature type="transmembrane region" description="Helical" evidence="7">
    <location>
        <begin position="137"/>
        <end position="160"/>
    </location>
</feature>
<evidence type="ECO:0000313" key="9">
    <source>
        <dbReference type="EMBL" id="MCF2529006.1"/>
    </source>
</evidence>
<keyword evidence="5 7" id="KW-1133">Transmembrane helix</keyword>
<gene>
    <name evidence="9" type="ORF">LZ495_17550</name>
</gene>
<dbReference type="Pfam" id="PF09335">
    <property type="entry name" value="VTT_dom"/>
    <property type="match status" value="1"/>
</dbReference>
<dbReference type="EMBL" id="JAKFHA010000009">
    <property type="protein sequence ID" value="MCF2529006.1"/>
    <property type="molecule type" value="Genomic_DNA"/>
</dbReference>
<evidence type="ECO:0000256" key="6">
    <source>
        <dbReference type="ARBA" id="ARBA00023136"/>
    </source>
</evidence>
<evidence type="ECO:0000256" key="4">
    <source>
        <dbReference type="ARBA" id="ARBA00022692"/>
    </source>
</evidence>
<comment type="subcellular location">
    <subcellularLocation>
        <location evidence="1 7">Cell membrane</location>
        <topology evidence="1 7">Multi-pass membrane protein</topology>
    </subcellularLocation>
</comment>
<keyword evidence="4 7" id="KW-0812">Transmembrane</keyword>
<sequence>MTAAGTGLLFSPWLWLVLPLTVCADSVVPIIPGDELVMASAAVGRGNFGYLALVLVLAAVGAFIGDQCAYAVGRAGLRRGGDMTLGPRRQKAFDLAERALNKGGMATLVATRFLPGGRTAVNILAGRVGYPLRQFRAATMVGAMVSVSYALTLGALAGKFVHDSPIFVAVGGMLLGASVPLLVGIPARIVKVWRRRRIAGAELAAAEVATEAGAEAG</sequence>
<reference evidence="9" key="1">
    <citation type="submission" date="2022-01" db="EMBL/GenBank/DDBJ databases">
        <title>Genome-Based Taxonomic Classification of the Phylum Actinobacteria.</title>
        <authorList>
            <person name="Gao Y."/>
        </authorList>
    </citation>
    <scope>NUCLEOTIDE SEQUENCE</scope>
    <source>
        <strain evidence="9">KLBMP 8922</strain>
    </source>
</reference>
<dbReference type="PANTHER" id="PTHR30353:SF0">
    <property type="entry name" value="TRANSMEMBRANE PROTEIN"/>
    <property type="match status" value="1"/>
</dbReference>
<evidence type="ECO:0000313" key="10">
    <source>
        <dbReference type="Proteomes" id="UP001165378"/>
    </source>
</evidence>
<dbReference type="InterPro" id="IPR032816">
    <property type="entry name" value="VTT_dom"/>
</dbReference>
<evidence type="ECO:0000256" key="1">
    <source>
        <dbReference type="ARBA" id="ARBA00004651"/>
    </source>
</evidence>
<evidence type="ECO:0000259" key="8">
    <source>
        <dbReference type="Pfam" id="PF09335"/>
    </source>
</evidence>
<dbReference type="PANTHER" id="PTHR30353">
    <property type="entry name" value="INNER MEMBRANE PROTEIN DEDA-RELATED"/>
    <property type="match status" value="1"/>
</dbReference>
<dbReference type="InterPro" id="IPR032818">
    <property type="entry name" value="DedA-like"/>
</dbReference>
<keyword evidence="3 7" id="KW-1003">Cell membrane</keyword>
<evidence type="ECO:0000256" key="7">
    <source>
        <dbReference type="RuleBase" id="RU367016"/>
    </source>
</evidence>
<evidence type="ECO:0000256" key="2">
    <source>
        <dbReference type="ARBA" id="ARBA00010792"/>
    </source>
</evidence>
<feature type="transmembrane region" description="Helical" evidence="7">
    <location>
        <begin position="166"/>
        <end position="187"/>
    </location>
</feature>
<keyword evidence="6 7" id="KW-0472">Membrane</keyword>
<protein>
    <submittedName>
        <fullName evidence="9">VTT domain-containing protein</fullName>
    </submittedName>
</protein>
<feature type="domain" description="VTT" evidence="8">
    <location>
        <begin position="32"/>
        <end position="155"/>
    </location>
</feature>
<comment type="similarity">
    <text evidence="2 7">Belongs to the DedA family.</text>
</comment>
<organism evidence="9 10">
    <name type="scientific">Yinghuangia soli</name>
    <dbReference type="NCBI Taxonomy" id="2908204"/>
    <lineage>
        <taxon>Bacteria</taxon>
        <taxon>Bacillati</taxon>
        <taxon>Actinomycetota</taxon>
        <taxon>Actinomycetes</taxon>
        <taxon>Kitasatosporales</taxon>
        <taxon>Streptomycetaceae</taxon>
        <taxon>Yinghuangia</taxon>
    </lineage>
</organism>
<dbReference type="AlphaFoldDB" id="A0AA41U0V6"/>
<dbReference type="GO" id="GO:0005886">
    <property type="term" value="C:plasma membrane"/>
    <property type="evidence" value="ECO:0007669"/>
    <property type="project" value="UniProtKB-SubCell"/>
</dbReference>
<comment type="caution">
    <text evidence="7">Lacks conserved residue(s) required for the propagation of feature annotation.</text>
</comment>
<evidence type="ECO:0000256" key="3">
    <source>
        <dbReference type="ARBA" id="ARBA00022475"/>
    </source>
</evidence>
<dbReference type="RefSeq" id="WP_235053172.1">
    <property type="nucleotide sequence ID" value="NZ_JAKFHA010000009.1"/>
</dbReference>
<accession>A0AA41U0V6</accession>
<comment type="caution">
    <text evidence="9">The sequence shown here is derived from an EMBL/GenBank/DDBJ whole genome shotgun (WGS) entry which is preliminary data.</text>
</comment>
<keyword evidence="10" id="KW-1185">Reference proteome</keyword>